<protein>
    <submittedName>
        <fullName evidence="13">Melanopsin-B-like</fullName>
    </submittedName>
</protein>
<dbReference type="PRINTS" id="PR00237">
    <property type="entry name" value="GPCRRHODOPSN"/>
</dbReference>
<dbReference type="InterPro" id="IPR000276">
    <property type="entry name" value="GPCR_Rhodpsn"/>
</dbReference>
<keyword evidence="4 10" id="KW-1133">Transmembrane helix</keyword>
<dbReference type="Gene3D" id="1.20.1070.10">
    <property type="entry name" value="Rhodopsin 7-helix transmembrane proteins"/>
    <property type="match status" value="1"/>
</dbReference>
<accession>A0A6P8RN42</accession>
<comment type="subcellular location">
    <subcellularLocation>
        <location evidence="1">Cell membrane</location>
        <topology evidence="1">Multi-pass membrane protein</topology>
    </subcellularLocation>
</comment>
<proteinExistence type="predicted"/>
<evidence type="ECO:0000313" key="12">
    <source>
        <dbReference type="Proteomes" id="UP000515159"/>
    </source>
</evidence>
<gene>
    <name evidence="13" type="primary">LOC117363383</name>
</gene>
<evidence type="ECO:0000256" key="1">
    <source>
        <dbReference type="ARBA" id="ARBA00004651"/>
    </source>
</evidence>
<feature type="region of interest" description="Disordered" evidence="9">
    <location>
        <begin position="327"/>
        <end position="349"/>
    </location>
</feature>
<evidence type="ECO:0000259" key="11">
    <source>
        <dbReference type="PROSITE" id="PS50262"/>
    </source>
</evidence>
<dbReference type="PANTHER" id="PTHR22752">
    <property type="entry name" value="G PROTEIN-COUPLED RECEPTOR"/>
    <property type="match status" value="1"/>
</dbReference>
<reference evidence="13" key="1">
    <citation type="submission" date="2025-08" db="UniProtKB">
        <authorList>
            <consortium name="RefSeq"/>
        </authorList>
    </citation>
    <scope>IDENTIFICATION</scope>
</reference>
<dbReference type="InParanoid" id="A0A6P8RN42"/>
<evidence type="ECO:0000313" key="13">
    <source>
        <dbReference type="RefSeq" id="XP_033806882.1"/>
    </source>
</evidence>
<sequence>MQNIFTKKPKEARRKMYADFLPYTILIMTTCTASLLTNIFVLILFASNPKLQTETSALTLNLNICDLILPLTAIPISIYNSLFNRTIFKENTTICHLVASFYVLLPLNSLHSLTWVTIDKFTEIRFPLHYTRLLTRQRTWLILCLLWIYCTLFAAFPFVGFGDYAYNENINICLPTFSSSTKAYSVVLLSFGVILPLMTVGLLYIVIIHTAKRQAKRGTFVCNDNHCYYVPIKSHFRSTIVLVLSAVYPIVCWIPYTTISFYQSVRGKEAPSLVEKISVCLVLLKTGLNPWLNVLIQKKYRKALCQRWKKCNQVCVCLKQNPMPLPGGHPRSKVKDFLPGSSTQPSVHM</sequence>
<feature type="domain" description="G-protein coupled receptors family 1 profile" evidence="11">
    <location>
        <begin position="37"/>
        <end position="293"/>
    </location>
</feature>
<keyword evidence="2" id="KW-1003">Cell membrane</keyword>
<evidence type="ECO:0000256" key="6">
    <source>
        <dbReference type="ARBA" id="ARBA00023136"/>
    </source>
</evidence>
<evidence type="ECO:0000256" key="10">
    <source>
        <dbReference type="SAM" id="Phobius"/>
    </source>
</evidence>
<dbReference type="Pfam" id="PF00001">
    <property type="entry name" value="7tm_1"/>
    <property type="match status" value="1"/>
</dbReference>
<keyword evidence="6 10" id="KW-0472">Membrane</keyword>
<feature type="transmembrane region" description="Helical" evidence="10">
    <location>
        <begin position="139"/>
        <end position="159"/>
    </location>
</feature>
<dbReference type="OrthoDB" id="9938900at2759"/>
<dbReference type="Proteomes" id="UP000515159">
    <property type="component" value="Chromosome 7"/>
</dbReference>
<keyword evidence="8" id="KW-0807">Transducer</keyword>
<keyword evidence="5" id="KW-0297">G-protein coupled receptor</keyword>
<dbReference type="AlphaFoldDB" id="A0A6P8RN42"/>
<feature type="transmembrane region" description="Helical" evidence="10">
    <location>
        <begin position="276"/>
        <end position="296"/>
    </location>
</feature>
<dbReference type="PROSITE" id="PS50262">
    <property type="entry name" value="G_PROTEIN_RECEP_F1_2"/>
    <property type="match status" value="1"/>
</dbReference>
<dbReference type="GO" id="GO:0004930">
    <property type="term" value="F:G protein-coupled receptor activity"/>
    <property type="evidence" value="ECO:0007669"/>
    <property type="project" value="UniProtKB-KW"/>
</dbReference>
<feature type="transmembrane region" description="Helical" evidence="10">
    <location>
        <begin position="58"/>
        <end position="79"/>
    </location>
</feature>
<evidence type="ECO:0000256" key="2">
    <source>
        <dbReference type="ARBA" id="ARBA00022475"/>
    </source>
</evidence>
<feature type="compositionally biased region" description="Polar residues" evidence="9">
    <location>
        <begin position="340"/>
        <end position="349"/>
    </location>
</feature>
<dbReference type="GO" id="GO:0005886">
    <property type="term" value="C:plasma membrane"/>
    <property type="evidence" value="ECO:0007669"/>
    <property type="project" value="UniProtKB-SubCell"/>
</dbReference>
<feature type="transmembrane region" description="Helical" evidence="10">
    <location>
        <begin position="20"/>
        <end position="46"/>
    </location>
</feature>
<dbReference type="InterPro" id="IPR017452">
    <property type="entry name" value="GPCR_Rhodpsn_7TM"/>
</dbReference>
<feature type="transmembrane region" description="Helical" evidence="10">
    <location>
        <begin position="239"/>
        <end position="256"/>
    </location>
</feature>
<feature type="transmembrane region" description="Helical" evidence="10">
    <location>
        <begin position="184"/>
        <end position="207"/>
    </location>
</feature>
<organism evidence="12 13">
    <name type="scientific">Geotrypetes seraphini</name>
    <name type="common">Gaboon caecilian</name>
    <name type="synonym">Caecilia seraphini</name>
    <dbReference type="NCBI Taxonomy" id="260995"/>
    <lineage>
        <taxon>Eukaryota</taxon>
        <taxon>Metazoa</taxon>
        <taxon>Chordata</taxon>
        <taxon>Craniata</taxon>
        <taxon>Vertebrata</taxon>
        <taxon>Euteleostomi</taxon>
        <taxon>Amphibia</taxon>
        <taxon>Gymnophiona</taxon>
        <taxon>Geotrypetes</taxon>
    </lineage>
</organism>
<dbReference type="GeneID" id="117363383"/>
<evidence type="ECO:0000256" key="7">
    <source>
        <dbReference type="ARBA" id="ARBA00023170"/>
    </source>
</evidence>
<evidence type="ECO:0000256" key="9">
    <source>
        <dbReference type="SAM" id="MobiDB-lite"/>
    </source>
</evidence>
<dbReference type="RefSeq" id="XP_033806882.1">
    <property type="nucleotide sequence ID" value="XM_033950991.1"/>
</dbReference>
<keyword evidence="7" id="KW-0675">Receptor</keyword>
<evidence type="ECO:0000256" key="8">
    <source>
        <dbReference type="ARBA" id="ARBA00023224"/>
    </source>
</evidence>
<dbReference type="CDD" id="cd00637">
    <property type="entry name" value="7tm_classA_rhodopsin-like"/>
    <property type="match status" value="1"/>
</dbReference>
<evidence type="ECO:0000256" key="4">
    <source>
        <dbReference type="ARBA" id="ARBA00022989"/>
    </source>
</evidence>
<dbReference type="SUPFAM" id="SSF81321">
    <property type="entry name" value="Family A G protein-coupled receptor-like"/>
    <property type="match status" value="1"/>
</dbReference>
<evidence type="ECO:0000256" key="5">
    <source>
        <dbReference type="ARBA" id="ARBA00023040"/>
    </source>
</evidence>
<keyword evidence="12" id="KW-1185">Reference proteome</keyword>
<keyword evidence="3 10" id="KW-0812">Transmembrane</keyword>
<evidence type="ECO:0000256" key="3">
    <source>
        <dbReference type="ARBA" id="ARBA00022692"/>
    </source>
</evidence>
<name>A0A6P8RN42_GEOSA</name>
<dbReference type="KEGG" id="gsh:117363383"/>